<keyword evidence="6" id="KW-0411">Iron-sulfur</keyword>
<dbReference type="InterPro" id="IPR040084">
    <property type="entry name" value="GTPase_Obg"/>
</dbReference>
<evidence type="ECO:0000256" key="1">
    <source>
        <dbReference type="ARBA" id="ARBA00001966"/>
    </source>
</evidence>
<dbReference type="Pfam" id="PF04055">
    <property type="entry name" value="Radical_SAM"/>
    <property type="match status" value="1"/>
</dbReference>
<dbReference type="GO" id="GO:0051539">
    <property type="term" value="F:4 iron, 4 sulfur cluster binding"/>
    <property type="evidence" value="ECO:0007669"/>
    <property type="project" value="UniProtKB-KW"/>
</dbReference>
<comment type="caution">
    <text evidence="8">The sequence shown here is derived from an EMBL/GenBank/DDBJ whole genome shotgun (WGS) entry which is preliminary data.</text>
</comment>
<dbReference type="EMBL" id="BSDR01000001">
    <property type="protein sequence ID" value="GLI32615.1"/>
    <property type="molecule type" value="Genomic_DNA"/>
</dbReference>
<keyword evidence="3" id="KW-0949">S-adenosyl-L-methionine</keyword>
<organism evidence="8 9">
    <name type="scientific">Desulforhabdus amnigena</name>
    <dbReference type="NCBI Taxonomy" id="40218"/>
    <lineage>
        <taxon>Bacteria</taxon>
        <taxon>Pseudomonadati</taxon>
        <taxon>Thermodesulfobacteriota</taxon>
        <taxon>Syntrophobacteria</taxon>
        <taxon>Syntrophobacterales</taxon>
        <taxon>Syntrophobacteraceae</taxon>
        <taxon>Desulforhabdus</taxon>
    </lineage>
</organism>
<keyword evidence="9" id="KW-1185">Reference proteome</keyword>
<dbReference type="AlphaFoldDB" id="A0A9W6FSW1"/>
<name>A0A9W6FSW1_9BACT</name>
<evidence type="ECO:0000313" key="8">
    <source>
        <dbReference type="EMBL" id="GLI32615.1"/>
    </source>
</evidence>
<dbReference type="InterPro" id="IPR013785">
    <property type="entry name" value="Aldolase_TIM"/>
</dbReference>
<evidence type="ECO:0000259" key="7">
    <source>
        <dbReference type="PROSITE" id="PS51918"/>
    </source>
</evidence>
<evidence type="ECO:0000256" key="2">
    <source>
        <dbReference type="ARBA" id="ARBA00022485"/>
    </source>
</evidence>
<dbReference type="CDD" id="cd01335">
    <property type="entry name" value="Radical_SAM"/>
    <property type="match status" value="1"/>
</dbReference>
<comment type="cofactor">
    <cofactor evidence="1">
        <name>[4Fe-4S] cluster</name>
        <dbReference type="ChEBI" id="CHEBI:49883"/>
    </cofactor>
</comment>
<dbReference type="InterPro" id="IPR007197">
    <property type="entry name" value="rSAM"/>
</dbReference>
<dbReference type="SFLD" id="SFLDG01083">
    <property type="entry name" value="Uncharacterised_Radical_SAM_Su"/>
    <property type="match status" value="1"/>
</dbReference>
<dbReference type="SUPFAM" id="SSF102114">
    <property type="entry name" value="Radical SAM enzymes"/>
    <property type="match status" value="1"/>
</dbReference>
<protein>
    <submittedName>
        <fullName evidence="8">Radical SAM protein</fullName>
    </submittedName>
</protein>
<dbReference type="SFLD" id="SFLDS00029">
    <property type="entry name" value="Radical_SAM"/>
    <property type="match status" value="1"/>
</dbReference>
<evidence type="ECO:0000256" key="6">
    <source>
        <dbReference type="ARBA" id="ARBA00023014"/>
    </source>
</evidence>
<dbReference type="InterPro" id="IPR058240">
    <property type="entry name" value="rSAM_sf"/>
</dbReference>
<keyword evidence="5" id="KW-0408">Iron</keyword>
<accession>A0A9W6FSW1</accession>
<keyword evidence="4" id="KW-0479">Metal-binding</keyword>
<sequence length="328" mass="36602">MKTVFGPVPSRRLGRSLGIDVIPAKTCTYDCLYCESGRTTHLTVRRQTFVEPDQVMHDLEDYFGSHPHGADVLTFSSAGEPTLYEPLGCLIASIKRRFPDLPVVVLTNGSLLWDARVRQDLSAADRVVPSLDAVTPEIFQRINRPHPHLDLSILLEGLEAFGHEYRGQLHLEVMLVSGINDHSGELTAIRRVIDRLHPDRIELNTVVRPPAYADVRGLTGAEMEKALSFFPADRSQIIGRFQGSAPESQSADLESRVLELVERRPCTLAEMAASLGVPAEGLHATIQTLQKENRLLRYLFNDLEYFCSRARERDCLSAKSPCEKIMSG</sequence>
<dbReference type="PANTHER" id="PTHR43787">
    <property type="entry name" value="FEMO COFACTOR BIOSYNTHESIS PROTEIN NIFB-RELATED"/>
    <property type="match status" value="1"/>
</dbReference>
<proteinExistence type="predicted"/>
<keyword evidence="2" id="KW-0004">4Fe-4S</keyword>
<dbReference type="GO" id="GO:0003824">
    <property type="term" value="F:catalytic activity"/>
    <property type="evidence" value="ECO:0007669"/>
    <property type="project" value="InterPro"/>
</dbReference>
<evidence type="ECO:0000256" key="5">
    <source>
        <dbReference type="ARBA" id="ARBA00023004"/>
    </source>
</evidence>
<dbReference type="Proteomes" id="UP001144372">
    <property type="component" value="Unassembled WGS sequence"/>
</dbReference>
<evidence type="ECO:0000256" key="3">
    <source>
        <dbReference type="ARBA" id="ARBA00022691"/>
    </source>
</evidence>
<dbReference type="PROSITE" id="PS51918">
    <property type="entry name" value="RADICAL_SAM"/>
    <property type="match status" value="1"/>
</dbReference>
<evidence type="ECO:0000256" key="4">
    <source>
        <dbReference type="ARBA" id="ARBA00022723"/>
    </source>
</evidence>
<dbReference type="RefSeq" id="WP_281791670.1">
    <property type="nucleotide sequence ID" value="NZ_BSDR01000001.1"/>
</dbReference>
<dbReference type="GO" id="GO:0046872">
    <property type="term" value="F:metal ion binding"/>
    <property type="evidence" value="ECO:0007669"/>
    <property type="project" value="UniProtKB-KW"/>
</dbReference>
<evidence type="ECO:0000313" key="9">
    <source>
        <dbReference type="Proteomes" id="UP001144372"/>
    </source>
</evidence>
<dbReference type="Gene3D" id="3.20.20.70">
    <property type="entry name" value="Aldolase class I"/>
    <property type="match status" value="1"/>
</dbReference>
<gene>
    <name evidence="8" type="ORF">DAMNIGENAA_00480</name>
</gene>
<feature type="domain" description="Radical SAM core" evidence="7">
    <location>
        <begin position="13"/>
        <end position="245"/>
    </location>
</feature>
<reference evidence="8" key="1">
    <citation type="submission" date="2022-12" db="EMBL/GenBank/DDBJ databases">
        <title>Reference genome sequencing for broad-spectrum identification of bacterial and archaeal isolates by mass spectrometry.</title>
        <authorList>
            <person name="Sekiguchi Y."/>
            <person name="Tourlousse D.M."/>
        </authorList>
    </citation>
    <scope>NUCLEOTIDE SEQUENCE</scope>
    <source>
        <strain evidence="8">ASRB1</strain>
    </source>
</reference>
<dbReference type="PANTHER" id="PTHR43787:SF11">
    <property type="entry name" value="UPF0026 PROTEIN SLR1464"/>
    <property type="match status" value="1"/>
</dbReference>